<dbReference type="Proteomes" id="UP000783871">
    <property type="component" value="Unassembled WGS sequence"/>
</dbReference>
<dbReference type="Pfam" id="PF00535">
    <property type="entry name" value="Glycos_transf_2"/>
    <property type="match status" value="1"/>
</dbReference>
<comment type="similarity">
    <text evidence="1">Belongs to the glycosyltransferase 2 family.</text>
</comment>
<evidence type="ECO:0000256" key="1">
    <source>
        <dbReference type="ARBA" id="ARBA00006739"/>
    </source>
</evidence>
<evidence type="ECO:0000256" key="2">
    <source>
        <dbReference type="ARBA" id="ARBA00022676"/>
    </source>
</evidence>
<gene>
    <name evidence="6" type="ORF">HCJ94_01425</name>
</gene>
<dbReference type="PANTHER" id="PTHR43685">
    <property type="entry name" value="GLYCOSYLTRANSFERASE"/>
    <property type="match status" value="1"/>
</dbReference>
<keyword evidence="7" id="KW-1185">Reference proteome</keyword>
<dbReference type="InterPro" id="IPR029044">
    <property type="entry name" value="Nucleotide-diphossugar_trans"/>
</dbReference>
<protein>
    <submittedName>
        <fullName evidence="6">Glycosyltransferase</fullName>
    </submittedName>
</protein>
<dbReference type="InterPro" id="IPR050834">
    <property type="entry name" value="Glycosyltransf_2"/>
</dbReference>
<feature type="region of interest" description="Disordered" evidence="4">
    <location>
        <begin position="52"/>
        <end position="74"/>
    </location>
</feature>
<sequence length="252" mass="27394">MVRVKISVITPVHPPSIPYLSDAYESLQSQELPDGWTWEWLVQEDGRTGKVAASLPDDPRILSGEGKPGGPGTARNMAMARSDGDLLRVLDADDRLTPGALARDIEILAGRPDVGWTTCSVLDLMPDGSTIGWQHADPPGGTLHQGDVLNYFRSNGYRLPVHPATLCIRRNLALALGGWMALPGGEDTGLLIAASVVTDGYFIPEPGLLYRKHADQITAQSDWTATEEWQLRMQLIESRAIALQTLYRAASS</sequence>
<evidence type="ECO:0000313" key="6">
    <source>
        <dbReference type="EMBL" id="NJP30683.1"/>
    </source>
</evidence>
<dbReference type="Gene3D" id="3.90.550.10">
    <property type="entry name" value="Spore Coat Polysaccharide Biosynthesis Protein SpsA, Chain A"/>
    <property type="match status" value="1"/>
</dbReference>
<evidence type="ECO:0000256" key="3">
    <source>
        <dbReference type="ARBA" id="ARBA00022679"/>
    </source>
</evidence>
<name>A0ABX0Z3N2_9ACTN</name>
<reference evidence="6 7" key="1">
    <citation type="submission" date="2020-03" db="EMBL/GenBank/DDBJ databases">
        <title>WGS of actinomycetes isolated from Thailand.</title>
        <authorList>
            <person name="Thawai C."/>
        </authorList>
    </citation>
    <scope>NUCLEOTIDE SEQUENCE [LARGE SCALE GENOMIC DNA]</scope>
    <source>
        <strain evidence="6 7">HSS6-12</strain>
    </source>
</reference>
<keyword evidence="3" id="KW-0808">Transferase</keyword>
<feature type="domain" description="Glycosyltransferase 2-like" evidence="5">
    <location>
        <begin position="7"/>
        <end position="108"/>
    </location>
</feature>
<evidence type="ECO:0000313" key="7">
    <source>
        <dbReference type="Proteomes" id="UP000783871"/>
    </source>
</evidence>
<evidence type="ECO:0000259" key="5">
    <source>
        <dbReference type="Pfam" id="PF00535"/>
    </source>
</evidence>
<proteinExistence type="inferred from homology"/>
<evidence type="ECO:0000256" key="4">
    <source>
        <dbReference type="SAM" id="MobiDB-lite"/>
    </source>
</evidence>
<dbReference type="SUPFAM" id="SSF53448">
    <property type="entry name" value="Nucleotide-diphospho-sugar transferases"/>
    <property type="match status" value="1"/>
</dbReference>
<dbReference type="InterPro" id="IPR001173">
    <property type="entry name" value="Glyco_trans_2-like"/>
</dbReference>
<dbReference type="PANTHER" id="PTHR43685:SF5">
    <property type="entry name" value="GLYCOSYLTRANSFERASE EPSE-RELATED"/>
    <property type="match status" value="1"/>
</dbReference>
<organism evidence="6 7">
    <name type="scientific">Micromonospora thermarum</name>
    <dbReference type="NCBI Taxonomy" id="2720024"/>
    <lineage>
        <taxon>Bacteria</taxon>
        <taxon>Bacillati</taxon>
        <taxon>Actinomycetota</taxon>
        <taxon>Actinomycetes</taxon>
        <taxon>Micromonosporales</taxon>
        <taxon>Micromonosporaceae</taxon>
        <taxon>Micromonospora</taxon>
    </lineage>
</organism>
<accession>A0ABX0Z3N2</accession>
<keyword evidence="2" id="KW-0328">Glycosyltransferase</keyword>
<dbReference type="EMBL" id="JAATEO010000001">
    <property type="protein sequence ID" value="NJP30683.1"/>
    <property type="molecule type" value="Genomic_DNA"/>
</dbReference>
<comment type="caution">
    <text evidence="6">The sequence shown here is derived from an EMBL/GenBank/DDBJ whole genome shotgun (WGS) entry which is preliminary data.</text>
</comment>